<comment type="catalytic activity">
    <reaction evidence="16">
        <text>di-trans,octa-cis-undecaprenyl diphosphate + H2O = di-trans,octa-cis-undecaprenyl phosphate + phosphate + H(+)</text>
        <dbReference type="Rhea" id="RHEA:28094"/>
        <dbReference type="ChEBI" id="CHEBI:15377"/>
        <dbReference type="ChEBI" id="CHEBI:15378"/>
        <dbReference type="ChEBI" id="CHEBI:43474"/>
        <dbReference type="ChEBI" id="CHEBI:58405"/>
        <dbReference type="ChEBI" id="CHEBI:60392"/>
        <dbReference type="EC" id="3.6.1.27"/>
    </reaction>
</comment>
<feature type="transmembrane region" description="Helical" evidence="17">
    <location>
        <begin position="60"/>
        <end position="78"/>
    </location>
</feature>
<evidence type="ECO:0000256" key="17">
    <source>
        <dbReference type="SAM" id="Phobius"/>
    </source>
</evidence>
<dbReference type="EMBL" id="BNHY01000018">
    <property type="protein sequence ID" value="GHN33854.1"/>
    <property type="molecule type" value="Genomic_DNA"/>
</dbReference>
<dbReference type="PANTHER" id="PTHR30622">
    <property type="entry name" value="UNDECAPRENYL-DIPHOSPHATASE"/>
    <property type="match status" value="1"/>
</dbReference>
<comment type="caution">
    <text evidence="18">The sequence shown here is derived from an EMBL/GenBank/DDBJ whole genome shotgun (WGS) entry which is preliminary data.</text>
</comment>
<feature type="transmembrane region" description="Helical" evidence="17">
    <location>
        <begin position="28"/>
        <end position="48"/>
    </location>
</feature>
<keyword evidence="6 17" id="KW-0812">Transmembrane</keyword>
<keyword evidence="13" id="KW-0961">Cell wall biogenesis/degradation</keyword>
<dbReference type="Proteomes" id="UP001054884">
    <property type="component" value="Unassembled WGS sequence"/>
</dbReference>
<dbReference type="GO" id="GO:0008360">
    <property type="term" value="P:regulation of cell shape"/>
    <property type="evidence" value="ECO:0007669"/>
    <property type="project" value="UniProtKB-KW"/>
</dbReference>
<evidence type="ECO:0000256" key="6">
    <source>
        <dbReference type="ARBA" id="ARBA00022692"/>
    </source>
</evidence>
<keyword evidence="9" id="KW-0573">Peptidoglycan synthesis</keyword>
<dbReference type="AlphaFoldDB" id="A0ABD0AFS5"/>
<evidence type="ECO:0000313" key="18">
    <source>
        <dbReference type="EMBL" id="GHN33854.1"/>
    </source>
</evidence>
<dbReference type="InterPro" id="IPR003824">
    <property type="entry name" value="UppP"/>
</dbReference>
<feature type="transmembrane region" description="Helical" evidence="17">
    <location>
        <begin position="130"/>
        <end position="153"/>
    </location>
</feature>
<dbReference type="Pfam" id="PF02673">
    <property type="entry name" value="BacA"/>
    <property type="match status" value="1"/>
</dbReference>
<comment type="similarity">
    <text evidence="2">Belongs to the UppP family.</text>
</comment>
<evidence type="ECO:0000256" key="8">
    <source>
        <dbReference type="ARBA" id="ARBA00022960"/>
    </source>
</evidence>
<evidence type="ECO:0000256" key="4">
    <source>
        <dbReference type="ARBA" id="ARBA00021581"/>
    </source>
</evidence>
<keyword evidence="8" id="KW-0133">Cell shape</keyword>
<evidence type="ECO:0000256" key="7">
    <source>
        <dbReference type="ARBA" id="ARBA00022801"/>
    </source>
</evidence>
<proteinExistence type="inferred from homology"/>
<feature type="transmembrane region" description="Helical" evidence="17">
    <location>
        <begin position="98"/>
        <end position="118"/>
    </location>
</feature>
<keyword evidence="7" id="KW-0378">Hydrolase</keyword>
<dbReference type="PANTHER" id="PTHR30622:SF3">
    <property type="entry name" value="UNDECAPRENYL-DIPHOSPHATASE"/>
    <property type="match status" value="1"/>
</dbReference>
<gene>
    <name evidence="18" type="ORF">ME791_10060</name>
</gene>
<evidence type="ECO:0000256" key="16">
    <source>
        <dbReference type="ARBA" id="ARBA00047594"/>
    </source>
</evidence>
<evidence type="ECO:0000313" key="19">
    <source>
        <dbReference type="Proteomes" id="UP001054884"/>
    </source>
</evidence>
<evidence type="ECO:0000256" key="15">
    <source>
        <dbReference type="ARBA" id="ARBA00032932"/>
    </source>
</evidence>
<evidence type="ECO:0000256" key="2">
    <source>
        <dbReference type="ARBA" id="ARBA00010621"/>
    </source>
</evidence>
<dbReference type="EC" id="3.6.1.27" evidence="3"/>
<name>A0ABD0AFS5_9LACO</name>
<keyword evidence="11 17" id="KW-0472">Membrane</keyword>
<evidence type="ECO:0000256" key="13">
    <source>
        <dbReference type="ARBA" id="ARBA00023316"/>
    </source>
</evidence>
<protein>
    <recommendedName>
        <fullName evidence="4">Undecaprenyl-diphosphatase</fullName>
        <ecNumber evidence="3">3.6.1.27</ecNumber>
    </recommendedName>
    <alternativeName>
        <fullName evidence="15">Bacitracin resistance protein</fullName>
    </alternativeName>
    <alternativeName>
        <fullName evidence="14">Undecaprenyl pyrophosphate phosphatase</fullName>
    </alternativeName>
</protein>
<dbReference type="GO" id="GO:0009252">
    <property type="term" value="P:peptidoglycan biosynthetic process"/>
    <property type="evidence" value="ECO:0007669"/>
    <property type="project" value="UniProtKB-KW"/>
</dbReference>
<evidence type="ECO:0000256" key="14">
    <source>
        <dbReference type="ARBA" id="ARBA00032707"/>
    </source>
</evidence>
<comment type="subcellular location">
    <subcellularLocation>
        <location evidence="1">Cell membrane</location>
        <topology evidence="1">Multi-pass membrane protein</topology>
    </subcellularLocation>
</comment>
<evidence type="ECO:0000256" key="5">
    <source>
        <dbReference type="ARBA" id="ARBA00022475"/>
    </source>
</evidence>
<evidence type="ECO:0000256" key="1">
    <source>
        <dbReference type="ARBA" id="ARBA00004651"/>
    </source>
</evidence>
<sequence>MILAVLPAVVIGLPLNDWLDKNMTSWQVISATLIIYGILFIILENFYAKRQPTVTKLSDLSWHFAFLIGCFQFLSLIPGTSRSGATILGAMLLGASRYVATEFSFFLAIPTTFGASLLKLVKFFKAGNALAGSQLAILLTGMIVSFIVAYLAIKFLLKYVLTHDFKPFGWYRINLGLVVILCGFFM</sequence>
<evidence type="ECO:0000256" key="12">
    <source>
        <dbReference type="ARBA" id="ARBA00023251"/>
    </source>
</evidence>
<evidence type="ECO:0000256" key="3">
    <source>
        <dbReference type="ARBA" id="ARBA00012374"/>
    </source>
</evidence>
<evidence type="ECO:0000256" key="11">
    <source>
        <dbReference type="ARBA" id="ARBA00023136"/>
    </source>
</evidence>
<keyword evidence="5" id="KW-1003">Cell membrane</keyword>
<feature type="transmembrane region" description="Helical" evidence="17">
    <location>
        <begin position="168"/>
        <end position="185"/>
    </location>
</feature>
<keyword evidence="12" id="KW-0046">Antibiotic resistance</keyword>
<accession>A0ABD0AFS5</accession>
<dbReference type="GO" id="GO:0046677">
    <property type="term" value="P:response to antibiotic"/>
    <property type="evidence" value="ECO:0007669"/>
    <property type="project" value="UniProtKB-KW"/>
</dbReference>
<evidence type="ECO:0000256" key="10">
    <source>
        <dbReference type="ARBA" id="ARBA00022989"/>
    </source>
</evidence>
<dbReference type="GO" id="GO:0005886">
    <property type="term" value="C:plasma membrane"/>
    <property type="evidence" value="ECO:0007669"/>
    <property type="project" value="UniProtKB-SubCell"/>
</dbReference>
<dbReference type="GO" id="GO:0050380">
    <property type="term" value="F:undecaprenyl-diphosphatase activity"/>
    <property type="evidence" value="ECO:0007669"/>
    <property type="project" value="UniProtKB-EC"/>
</dbReference>
<keyword evidence="10 17" id="KW-1133">Transmembrane helix</keyword>
<organism evidence="18 19">
    <name type="scientific">Lactobacillus delbrueckii</name>
    <dbReference type="NCBI Taxonomy" id="1584"/>
    <lineage>
        <taxon>Bacteria</taxon>
        <taxon>Bacillati</taxon>
        <taxon>Bacillota</taxon>
        <taxon>Bacilli</taxon>
        <taxon>Lactobacillales</taxon>
        <taxon>Lactobacillaceae</taxon>
        <taxon>Lactobacillus</taxon>
    </lineage>
</organism>
<dbReference type="GO" id="GO:0071555">
    <property type="term" value="P:cell wall organization"/>
    <property type="evidence" value="ECO:0007669"/>
    <property type="project" value="UniProtKB-KW"/>
</dbReference>
<reference evidence="18 19" key="1">
    <citation type="journal article" date="2022" name="J. Dairy Sci.">
        <title>Genetic diversity of Lactobacillus delbrueckii isolated from raw milk in Hokkaido, Japan.</title>
        <authorList>
            <person name="Tsuchihashi H."/>
            <person name="Ichikawa A."/>
            <person name="Takeda M."/>
            <person name="Koizumi A."/>
            <person name="Mizoguchi C."/>
            <person name="Ishida T."/>
            <person name="Kimura K."/>
        </authorList>
    </citation>
    <scope>NUCLEOTIDE SEQUENCE [LARGE SCALE GENOMIC DNA]</scope>
    <source>
        <strain evidence="18 19">ME-791</strain>
    </source>
</reference>
<evidence type="ECO:0000256" key="9">
    <source>
        <dbReference type="ARBA" id="ARBA00022984"/>
    </source>
</evidence>